<geneLocation type="mitochondrion" evidence="2"/>
<keyword evidence="1" id="KW-0812">Transmembrane</keyword>
<evidence type="ECO:0000256" key="1">
    <source>
        <dbReference type="SAM" id="Phobius"/>
    </source>
</evidence>
<protein>
    <submittedName>
        <fullName evidence="2">ND4L protein</fullName>
    </submittedName>
</protein>
<name>A0A0C4ZNY2_9PLAT</name>
<reference evidence="2" key="1">
    <citation type="submission" date="2014-10" db="EMBL/GenBank/DDBJ databases">
        <title>Mitochondrial genomes for 'planarian' flatworms shows great divergence from the neodermatan gene order.</title>
        <authorList>
            <person name="Ross E."/>
            <person name="Blair D."/>
            <person name="Sanchez Alvarado A."/>
        </authorList>
    </citation>
    <scope>NUCLEOTIDE SEQUENCE</scope>
</reference>
<dbReference type="AlphaFoldDB" id="A0A0C4ZNY2"/>
<feature type="transmembrane region" description="Helical" evidence="1">
    <location>
        <begin position="32"/>
        <end position="52"/>
    </location>
</feature>
<keyword evidence="1" id="KW-1133">Transmembrane helix</keyword>
<gene>
    <name evidence="2" type="primary">ND4L</name>
</gene>
<keyword evidence="1" id="KW-0472">Membrane</keyword>
<feature type="non-terminal residue" evidence="2">
    <location>
        <position position="1"/>
    </location>
</feature>
<sequence length="97" mass="11156">LAFFYDWEVLIALVLLCLILSIYFFNFRLLKFFLTIEVSLVLLFLVIGLSLFKFSLVVLLFFISLFSSEASLSFSVLIGFLKNESFGYVSSNSFGFF</sequence>
<evidence type="ECO:0000313" key="2">
    <source>
        <dbReference type="EMBL" id="AJI44471.1"/>
    </source>
</evidence>
<feature type="transmembrane region" description="Helical" evidence="1">
    <location>
        <begin position="6"/>
        <end position="25"/>
    </location>
</feature>
<proteinExistence type="predicted"/>
<dbReference type="EMBL" id="KP090061">
    <property type="protein sequence ID" value="AJI44471.1"/>
    <property type="molecule type" value="Genomic_DNA"/>
</dbReference>
<organism evidence="2">
    <name type="scientific">Girardia sp. ER-2015</name>
    <dbReference type="NCBI Taxonomy" id="1608986"/>
    <lineage>
        <taxon>Eukaryota</taxon>
        <taxon>Metazoa</taxon>
        <taxon>Spiralia</taxon>
        <taxon>Lophotrochozoa</taxon>
        <taxon>Platyhelminthes</taxon>
        <taxon>Rhabditophora</taxon>
        <taxon>Seriata</taxon>
        <taxon>Tricladida</taxon>
        <taxon>Continenticola</taxon>
        <taxon>Geoplanoidea</taxon>
        <taxon>Dugesiidae</taxon>
        <taxon>Girardia</taxon>
    </lineage>
</organism>
<keyword evidence="2" id="KW-0496">Mitochondrion</keyword>
<accession>A0A0C4ZNY2</accession>